<reference evidence="1 2" key="1">
    <citation type="submission" date="2010-10" db="EMBL/GenBank/DDBJ databases">
        <authorList>
            <person name="Durkin A.S."/>
            <person name="Madupu R."/>
            <person name="Torralba M."/>
            <person name="Gillis M."/>
            <person name="Methe B."/>
            <person name="Sutton G."/>
            <person name="Nelson K.E."/>
        </authorList>
    </citation>
    <scope>NUCLEOTIDE SEQUENCE [LARGE SCALE GENOMIC DNA]</scope>
    <source>
        <strain evidence="1 2">ACS-139-V-Col8</strain>
    </source>
</reference>
<protein>
    <submittedName>
        <fullName evidence="1">Uncharacterized protein</fullName>
    </submittedName>
</protein>
<comment type="caution">
    <text evidence="1">The sequence shown here is derived from an EMBL/GenBank/DDBJ whole genome shotgun (WGS) entry which is preliminary data.</text>
</comment>
<dbReference type="EMBL" id="AENN01000004">
    <property type="protein sequence ID" value="EFR31891.1"/>
    <property type="molecule type" value="Genomic_DNA"/>
</dbReference>
<evidence type="ECO:0000313" key="2">
    <source>
        <dbReference type="Proteomes" id="UP000005990"/>
    </source>
</evidence>
<sequence length="42" mass="4702">MTRIANQVQTVLTTASLDGLNLDHLAHLSIYQVDQGHLEKEK</sequence>
<dbReference type="STRING" id="908337.HMPREF9257_1779"/>
<organism evidence="1 2">
    <name type="scientific">Eremococcus coleocola ACS-139-V-Col8</name>
    <dbReference type="NCBI Taxonomy" id="908337"/>
    <lineage>
        <taxon>Bacteria</taxon>
        <taxon>Bacillati</taxon>
        <taxon>Bacillota</taxon>
        <taxon>Bacilli</taxon>
        <taxon>Lactobacillales</taxon>
        <taxon>Aerococcaceae</taxon>
        <taxon>Eremococcus</taxon>
    </lineage>
</organism>
<gene>
    <name evidence="1" type="ORF">HMPREF9257_1779</name>
</gene>
<dbReference type="AlphaFoldDB" id="E4KME3"/>
<dbReference type="Proteomes" id="UP000005990">
    <property type="component" value="Unassembled WGS sequence"/>
</dbReference>
<evidence type="ECO:0000313" key="1">
    <source>
        <dbReference type="EMBL" id="EFR31891.1"/>
    </source>
</evidence>
<accession>E4KME3</accession>
<keyword evidence="2" id="KW-1185">Reference proteome</keyword>
<name>E4KME3_9LACT</name>
<proteinExistence type="predicted"/>